<dbReference type="SUPFAM" id="SSF82693">
    <property type="entry name" value="Multidrug efflux transporter AcrB pore domain, PN1, PN2, PC1 and PC2 subdomains"/>
    <property type="match status" value="3"/>
</dbReference>
<dbReference type="Gene3D" id="3.30.70.1430">
    <property type="entry name" value="Multidrug efflux transporter AcrB pore domain"/>
    <property type="match status" value="2"/>
</dbReference>
<feature type="transmembrane region" description="Helical" evidence="2">
    <location>
        <begin position="1013"/>
        <end position="1036"/>
    </location>
</feature>
<dbReference type="SUPFAM" id="SSF82714">
    <property type="entry name" value="Multidrug efflux transporter AcrB TolC docking domain, DN and DC subdomains"/>
    <property type="match status" value="2"/>
</dbReference>
<organism evidence="4 5">
    <name type="scientific">Armatimonas rosea</name>
    <dbReference type="NCBI Taxonomy" id="685828"/>
    <lineage>
        <taxon>Bacteria</taxon>
        <taxon>Bacillati</taxon>
        <taxon>Armatimonadota</taxon>
        <taxon>Armatimonadia</taxon>
        <taxon>Armatimonadales</taxon>
        <taxon>Armatimonadaceae</taxon>
        <taxon>Armatimonas</taxon>
    </lineage>
</organism>
<keyword evidence="2" id="KW-1133">Transmembrane helix</keyword>
<comment type="caution">
    <text evidence="4">The sequence shown here is derived from an EMBL/GenBank/DDBJ whole genome shotgun (WGS) entry which is preliminary data.</text>
</comment>
<keyword evidence="5" id="KW-1185">Reference proteome</keyword>
<gene>
    <name evidence="4" type="ORF">HNQ39_005911</name>
</gene>
<dbReference type="PANTHER" id="PTHR32063">
    <property type="match status" value="1"/>
</dbReference>
<feature type="compositionally biased region" description="Low complexity" evidence="1">
    <location>
        <begin position="493"/>
        <end position="518"/>
    </location>
</feature>
<keyword evidence="2" id="KW-0472">Membrane</keyword>
<feature type="transmembrane region" description="Helical" evidence="2">
    <location>
        <begin position="909"/>
        <end position="929"/>
    </location>
</feature>
<dbReference type="PRINTS" id="PR00702">
    <property type="entry name" value="ACRIFLAVINRP"/>
</dbReference>
<feature type="transmembrane region" description="Helical" evidence="2">
    <location>
        <begin position="986"/>
        <end position="1007"/>
    </location>
</feature>
<name>A0A7W9W8Z2_ARMRO</name>
<dbReference type="Gene3D" id="3.30.70.1440">
    <property type="entry name" value="Multidrug efflux transporter AcrB pore domain"/>
    <property type="match status" value="1"/>
</dbReference>
<proteinExistence type="predicted"/>
<feature type="transmembrane region" description="Helical" evidence="2">
    <location>
        <begin position="935"/>
        <end position="958"/>
    </location>
</feature>
<feature type="transmembrane region" description="Helical" evidence="2">
    <location>
        <begin position="550"/>
        <end position="570"/>
    </location>
</feature>
<evidence type="ECO:0000313" key="4">
    <source>
        <dbReference type="EMBL" id="MBB6054064.1"/>
    </source>
</evidence>
<protein>
    <submittedName>
        <fullName evidence="4">Multidrug efflux pump subunit AcrB</fullName>
    </submittedName>
</protein>
<reference evidence="4 5" key="1">
    <citation type="submission" date="2020-08" db="EMBL/GenBank/DDBJ databases">
        <title>Genomic Encyclopedia of Type Strains, Phase IV (KMG-IV): sequencing the most valuable type-strain genomes for metagenomic binning, comparative biology and taxonomic classification.</title>
        <authorList>
            <person name="Goeker M."/>
        </authorList>
    </citation>
    <scope>NUCLEOTIDE SEQUENCE [LARGE SCALE GENOMIC DNA]</scope>
    <source>
        <strain evidence="4 5">DSM 23562</strain>
    </source>
</reference>
<dbReference type="Gene3D" id="3.30.2090.10">
    <property type="entry name" value="Multidrug efflux transporter AcrB TolC docking domain, DN and DC subdomains"/>
    <property type="match status" value="2"/>
</dbReference>
<feature type="transmembrane region" description="Helical" evidence="2">
    <location>
        <begin position="358"/>
        <end position="378"/>
    </location>
</feature>
<dbReference type="PANTHER" id="PTHR32063:SF24">
    <property type="entry name" value="CATION EFFLUX SYSTEM (ACRB_ACRD_ACRF FAMILY)"/>
    <property type="match status" value="1"/>
</dbReference>
<sequence>MNLSRLLERYAKALLFLVLIACVLGVMAIRSVPTSIFPQLDIPRIKILADYGDIPPDMVTAQVTKPLEQALSSVPQIRRIHSVTSRGSAELTADFAWGTPMMETLNLANTRLAEVRPTLPSGVSLRTELMRPTVFPILGLSLTSKQTDLSDLYDYALYTLRPELTKIPGVSEVRIVGGHAREFWVNLDPARLRAHGLSVTQVEESIKASNTVSAVGQFEERYHRFSVLSVNQATDTAGIESVVVSVKDRAAVSVGDLGTVVRGYTPQNIAVSAAGETAVLVNVLRQPDGNTMKIAGDVRATLSRLQASYPAGAKIQYFYDQADLVQEAVSSVGEAILIGGALAAFVLILFLGNFRSAAVVLTVIPASILITFGLLSLFGQTINIMTMGALAVALGLVVDDAIVVVENIYRHMQDGFAAHDAVGRALKEIGPAMGASSLSTIVTFVPLTLLSGITGQFFAPLALTIVLTLTVSLVLAVVIAPILAARWLKTTGNTSTTSGNTSTTSGNASTTSGNASTTPGEHHEESQGRLMQVVSHVFERVLTTVLRNKVSFFVLLIPALFGVFILFTRLETGFMPDMDEGGFVLDYKMPPGTSLTETDRICRQIEEKLAETPEIQAYSRRTGAALGFHLTYPHDGDFLVRLKPHGQRNRAVGAIMDELRDKIHEEVPGVDIEFAQILQDLIGDLAGAPKPIEVRIFGDDIKKLQALAPEVGKRVKSVAGVVDEFDGVTQSGPEIELKVDKQQAAAVGMTPESVSAAVNAAMYGDVVTTIVQNGERQIPVRVWSQGKRQEGLASLQNLQIATPSGTMVPLATLAKIERTEGSTETERQGLRPMLAVTAQLSGRDLGSAIQDIQSQLKTLSLPPGYIIEYGGQYESQQESFQQLLEILGVVIVLVFLVMLFYFRSFEEPVALFVAAIASLSGVVLALSITHTPLNIGSITGAIMIIGIVTENGIFLFDYTRQLAQREKMPLDELLVYAGKVRLRPKLMTILTAILTLFPLALGIGAGAELQRPLAIAVIGGLSMSTLFTLVLAPALYSALWGKRYQG</sequence>
<evidence type="ECO:0000313" key="5">
    <source>
        <dbReference type="Proteomes" id="UP000520814"/>
    </source>
</evidence>
<dbReference type="AlphaFoldDB" id="A0A7W9W8Z2"/>
<dbReference type="Pfam" id="PF00873">
    <property type="entry name" value="ACR_tran"/>
    <property type="match status" value="1"/>
</dbReference>
<feature type="transmembrane region" description="Helical" evidence="2">
    <location>
        <begin position="429"/>
        <end position="451"/>
    </location>
</feature>
<dbReference type="EMBL" id="JACHGW010000013">
    <property type="protein sequence ID" value="MBB6054064.1"/>
    <property type="molecule type" value="Genomic_DNA"/>
</dbReference>
<dbReference type="GO" id="GO:0005886">
    <property type="term" value="C:plasma membrane"/>
    <property type="evidence" value="ECO:0007669"/>
    <property type="project" value="TreeGrafter"/>
</dbReference>
<evidence type="ECO:0000256" key="2">
    <source>
        <dbReference type="SAM" id="Phobius"/>
    </source>
</evidence>
<feature type="transmembrane region" description="Helical" evidence="2">
    <location>
        <begin position="384"/>
        <end position="409"/>
    </location>
</feature>
<feature type="region of interest" description="Disordered" evidence="1">
    <location>
        <begin position="493"/>
        <end position="526"/>
    </location>
</feature>
<dbReference type="InterPro" id="IPR000731">
    <property type="entry name" value="SSD"/>
</dbReference>
<feature type="transmembrane region" description="Helical" evidence="2">
    <location>
        <begin position="332"/>
        <end position="351"/>
    </location>
</feature>
<dbReference type="Gene3D" id="1.20.1640.10">
    <property type="entry name" value="Multidrug efflux transporter AcrB transmembrane domain"/>
    <property type="match status" value="2"/>
</dbReference>
<dbReference type="InterPro" id="IPR001036">
    <property type="entry name" value="Acrflvin-R"/>
</dbReference>
<evidence type="ECO:0000256" key="1">
    <source>
        <dbReference type="SAM" id="MobiDB-lite"/>
    </source>
</evidence>
<dbReference type="SUPFAM" id="SSF82866">
    <property type="entry name" value="Multidrug efflux transporter AcrB transmembrane domain"/>
    <property type="match status" value="2"/>
</dbReference>
<feature type="transmembrane region" description="Helical" evidence="2">
    <location>
        <begin position="457"/>
        <end position="484"/>
    </location>
</feature>
<accession>A0A7W9W8Z2</accession>
<dbReference type="PROSITE" id="PS50156">
    <property type="entry name" value="SSD"/>
    <property type="match status" value="1"/>
</dbReference>
<dbReference type="GO" id="GO:0042910">
    <property type="term" value="F:xenobiotic transmembrane transporter activity"/>
    <property type="evidence" value="ECO:0007669"/>
    <property type="project" value="TreeGrafter"/>
</dbReference>
<dbReference type="InterPro" id="IPR027463">
    <property type="entry name" value="AcrB_DN_DC_subdom"/>
</dbReference>
<evidence type="ECO:0000259" key="3">
    <source>
        <dbReference type="PROSITE" id="PS50156"/>
    </source>
</evidence>
<feature type="domain" description="SSD" evidence="3">
    <location>
        <begin position="361"/>
        <end position="486"/>
    </location>
</feature>
<dbReference type="Proteomes" id="UP000520814">
    <property type="component" value="Unassembled WGS sequence"/>
</dbReference>
<feature type="transmembrane region" description="Helical" evidence="2">
    <location>
        <begin position="883"/>
        <end position="902"/>
    </location>
</feature>
<keyword evidence="2" id="KW-0812">Transmembrane</keyword>
<dbReference type="RefSeq" id="WP_184204146.1">
    <property type="nucleotide sequence ID" value="NZ_JACHGW010000013.1"/>
</dbReference>
<dbReference type="Gene3D" id="3.30.70.1320">
    <property type="entry name" value="Multidrug efflux transporter AcrB pore domain like"/>
    <property type="match status" value="1"/>
</dbReference>